<dbReference type="InterPro" id="IPR036679">
    <property type="entry name" value="FlgN-like_sf"/>
</dbReference>
<reference evidence="4 7" key="1">
    <citation type="submission" date="2014-04" db="EMBL/GenBank/DDBJ databases">
        <authorList>
            <person name="Bishop-Lilly K.A."/>
            <person name="Broomall S.M."/>
            <person name="Chain P.S."/>
            <person name="Chertkov O."/>
            <person name="Coyne S.R."/>
            <person name="Daligault H.E."/>
            <person name="Davenport K.W."/>
            <person name="Erkkila T."/>
            <person name="Frey K.G."/>
            <person name="Gibbons H.S."/>
            <person name="Gu W."/>
            <person name="Jaissle J."/>
            <person name="Johnson S.L."/>
            <person name="Koroleva G.I."/>
            <person name="Ladner J.T."/>
            <person name="Lo C.-C."/>
            <person name="Minogue T.D."/>
            <person name="Munk C."/>
            <person name="Palacios G.F."/>
            <person name="Redden C.L."/>
            <person name="Rosenzweig C.N."/>
            <person name="Scholz M.B."/>
            <person name="Teshima H."/>
            <person name="Xu Y."/>
        </authorList>
    </citation>
    <scope>NUCLEOTIDE SEQUENCE [LARGE SCALE GENOMIC DNA]</scope>
    <source>
        <strain evidence="7">gladioli</strain>
        <strain evidence="4">Gladioli</strain>
    </source>
</reference>
<evidence type="ECO:0000256" key="3">
    <source>
        <dbReference type="ARBA" id="ARBA00022795"/>
    </source>
</evidence>
<proteinExistence type="inferred from homology"/>
<dbReference type="Proteomes" id="UP000029590">
    <property type="component" value="Unassembled WGS sequence"/>
</dbReference>
<dbReference type="AlphaFoldDB" id="A0A095W5W4"/>
<evidence type="ECO:0000256" key="1">
    <source>
        <dbReference type="ARBA" id="ARBA00002397"/>
    </source>
</evidence>
<reference evidence="6" key="4">
    <citation type="submission" date="2022-09" db="EMBL/GenBank/DDBJ databases">
        <title>Genomic of Burkholderia gladioli.</title>
        <authorList>
            <person name="Wu H."/>
        </authorList>
    </citation>
    <scope>NUCLEOTIDE SEQUENCE</scope>
    <source>
        <strain evidence="6">ZN-S4</strain>
    </source>
</reference>
<evidence type="ECO:0000313" key="5">
    <source>
        <dbReference type="EMBL" id="PEH36693.1"/>
    </source>
</evidence>
<dbReference type="GO" id="GO:0044780">
    <property type="term" value="P:bacterial-type flagellum assembly"/>
    <property type="evidence" value="ECO:0007669"/>
    <property type="project" value="InterPro"/>
</dbReference>
<dbReference type="EMBL" id="JPGG01000015">
    <property type="protein sequence ID" value="KGC16827.1"/>
    <property type="molecule type" value="Genomic_DNA"/>
</dbReference>
<protein>
    <submittedName>
        <fullName evidence="5">Flagellar protein FlgN</fullName>
    </submittedName>
    <submittedName>
        <fullName evidence="4">FlgN family protein</fullName>
    </submittedName>
</protein>
<accession>A0A095GHL8</accession>
<keyword evidence="3" id="KW-1005">Bacterial flagellum biogenesis</keyword>
<evidence type="ECO:0000256" key="2">
    <source>
        <dbReference type="ARBA" id="ARBA00007703"/>
    </source>
</evidence>
<reference evidence="8" key="3">
    <citation type="submission" date="2017-09" db="EMBL/GenBank/DDBJ databases">
        <title>FDA dAtabase for Regulatory Grade micrObial Sequences (FDA-ARGOS): Supporting development and validation of Infectious Disease Dx tests.</title>
        <authorList>
            <person name="Minogue T."/>
            <person name="Wolcott M."/>
            <person name="Wasieloski L."/>
            <person name="Aguilar W."/>
            <person name="Moore D."/>
            <person name="Tallon L."/>
            <person name="Sadzewicz L."/>
            <person name="Ott S."/>
            <person name="Zhao X."/>
            <person name="Nagaraj S."/>
            <person name="Vavikolanu K."/>
            <person name="Aluvathingal J."/>
            <person name="Nadendla S."/>
            <person name="Sichtig H."/>
        </authorList>
    </citation>
    <scope>NUCLEOTIDE SEQUENCE [LARGE SCALE GENOMIC DNA]</scope>
    <source>
        <strain evidence="8">FDAARGOS_390</strain>
    </source>
</reference>
<dbReference type="OrthoDB" id="8641527at2"/>
<evidence type="ECO:0000313" key="4">
    <source>
        <dbReference type="EMBL" id="KGC16827.1"/>
    </source>
</evidence>
<evidence type="ECO:0000313" key="7">
    <source>
        <dbReference type="Proteomes" id="UP000029590"/>
    </source>
</evidence>
<sequence length="146" mass="16077">MKEALLATINDEHATVEAFASLLAYEQQALTAASPADTLPDIIERKTQLVERLATLEKQRDVQLAALGYPAGRVGIDAASERDPSVASRWKLLREATERVRHANLNNGMLIRIRMDYNERTLQVLRAQPARAGLYGPDGRVSGAAR</sequence>
<evidence type="ECO:0000313" key="8">
    <source>
        <dbReference type="Proteomes" id="UP000220629"/>
    </source>
</evidence>
<keyword evidence="5" id="KW-0969">Cilium</keyword>
<dbReference type="InterPro" id="IPR007809">
    <property type="entry name" value="FlgN-like"/>
</dbReference>
<accession>A0A095W5W4</accession>
<dbReference type="Gene3D" id="1.20.58.300">
    <property type="entry name" value="FlgN-like"/>
    <property type="match status" value="1"/>
</dbReference>
<dbReference type="OMA" id="IRVRMDY"/>
<comment type="function">
    <text evidence="1">Required for the efficient initiation of filament assembly.</text>
</comment>
<dbReference type="SUPFAM" id="SSF140566">
    <property type="entry name" value="FlgN-like"/>
    <property type="match status" value="1"/>
</dbReference>
<dbReference type="RefSeq" id="WP_013699655.1">
    <property type="nucleotide sequence ID" value="NZ_CADEPO010000001.1"/>
</dbReference>
<keyword evidence="5" id="KW-0282">Flagellum</keyword>
<dbReference type="EMBL" id="PDDY01000004">
    <property type="protein sequence ID" value="PEH36693.1"/>
    <property type="molecule type" value="Genomic_DNA"/>
</dbReference>
<dbReference type="GeneID" id="66459456"/>
<evidence type="ECO:0000313" key="6">
    <source>
        <dbReference type="EMBL" id="UWX70074.1"/>
    </source>
</evidence>
<dbReference type="Proteomes" id="UP000220629">
    <property type="component" value="Unassembled WGS sequence"/>
</dbReference>
<keyword evidence="5" id="KW-0966">Cell projection</keyword>
<name>A0A095W5W4_BURGA</name>
<gene>
    <name evidence="5" type="ORF">CRM94_18965</name>
    <name evidence="4" type="ORF">DM48_4392</name>
    <name evidence="6" type="ORF">NYZ96_18080</name>
</gene>
<organism evidence="5 8">
    <name type="scientific">Burkholderia gladioli</name>
    <name type="common">Pseudomonas marginata</name>
    <name type="synonym">Phytomonas marginata</name>
    <dbReference type="NCBI Taxonomy" id="28095"/>
    <lineage>
        <taxon>Bacteria</taxon>
        <taxon>Pseudomonadati</taxon>
        <taxon>Pseudomonadota</taxon>
        <taxon>Betaproteobacteria</taxon>
        <taxon>Burkholderiales</taxon>
        <taxon>Burkholderiaceae</taxon>
        <taxon>Burkholderia</taxon>
    </lineage>
</organism>
<dbReference type="KEGG" id="bgo:BM43_1253"/>
<comment type="similarity">
    <text evidence="2">Belongs to the FlgN family.</text>
</comment>
<dbReference type="Pfam" id="PF05130">
    <property type="entry name" value="FlgN"/>
    <property type="match status" value="1"/>
</dbReference>
<dbReference type="Proteomes" id="UP001059745">
    <property type="component" value="Chromosome 1"/>
</dbReference>
<dbReference type="EMBL" id="CP104214">
    <property type="protein sequence ID" value="UWX70074.1"/>
    <property type="molecule type" value="Genomic_DNA"/>
</dbReference>
<reference evidence="5" key="2">
    <citation type="submission" date="2017-09" db="EMBL/GenBank/DDBJ databases">
        <title>FDA dAtabase for Regulatory Grade micrObial Sequences (FDA-ARGOS): Supporting development and validation of Infectious Disease Dx tests.</title>
        <authorList>
            <person name="Minogue T."/>
            <person name="Wolcott M."/>
            <person name="Wasieloski L."/>
            <person name="Aguilar W."/>
            <person name="Moore D."/>
            <person name="Tallon L.J."/>
            <person name="Sadzewicz L."/>
            <person name="Ott S."/>
            <person name="Zhao X."/>
            <person name="Nagaraj S."/>
            <person name="Vavikolanu K."/>
            <person name="Aluvathingal J."/>
            <person name="Nadendla S."/>
            <person name="Sichtig H."/>
        </authorList>
    </citation>
    <scope>NUCLEOTIDE SEQUENCE</scope>
    <source>
        <strain evidence="5">FDAARGOS_390</strain>
    </source>
</reference>